<dbReference type="Proteomes" id="UP000028761">
    <property type="component" value="Chromosome 7"/>
</dbReference>
<dbReference type="Bgee" id="ENSPANG00000034589">
    <property type="expression patterns" value="Expressed in spleen and 64 other cell types or tissues"/>
</dbReference>
<dbReference type="AlphaFoldDB" id="A0A2I3MX43"/>
<reference evidence="1" key="3">
    <citation type="submission" date="2025-09" db="UniProtKB">
        <authorList>
            <consortium name="Ensembl"/>
        </authorList>
    </citation>
    <scope>IDENTIFICATION</scope>
</reference>
<dbReference type="GeneTree" id="ENSGT00910000148680"/>
<evidence type="ECO:0000313" key="2">
    <source>
        <dbReference type="Proteomes" id="UP000028761"/>
    </source>
</evidence>
<keyword evidence="2" id="KW-1185">Reference proteome</keyword>
<reference evidence="1" key="2">
    <citation type="submission" date="2025-08" db="UniProtKB">
        <authorList>
            <consortium name="Ensembl"/>
        </authorList>
    </citation>
    <scope>IDENTIFICATION</scope>
</reference>
<sequence>MSTLENLTCNDMSAFRRESLPTSVPPQMGIYLGLCRSFSAETGPVSQSFLQMLIGVCWCLKPLPRLQAPDGLLSCNFLGEETFSSFPFLVHPCTLVLSQPVPHVVPDLRGTSSLHRAAAAGLRAEPVGADALAPEVQPLSLGPVGWEQLLIGPAQISECALLFTEREKGRVTATCPGLSAPFPEPAEACCTGQCLRYCTVTLFLR</sequence>
<name>A0A2I3MX43_PAPAN</name>
<evidence type="ECO:0000313" key="1">
    <source>
        <dbReference type="Ensembl" id="ENSPANP00000040353.2"/>
    </source>
</evidence>
<organism evidence="1 2">
    <name type="scientific">Papio anubis</name>
    <name type="common">Olive baboon</name>
    <dbReference type="NCBI Taxonomy" id="9555"/>
    <lineage>
        <taxon>Eukaryota</taxon>
        <taxon>Metazoa</taxon>
        <taxon>Chordata</taxon>
        <taxon>Craniata</taxon>
        <taxon>Vertebrata</taxon>
        <taxon>Euteleostomi</taxon>
        <taxon>Mammalia</taxon>
        <taxon>Eutheria</taxon>
        <taxon>Euarchontoglires</taxon>
        <taxon>Primates</taxon>
        <taxon>Haplorrhini</taxon>
        <taxon>Catarrhini</taxon>
        <taxon>Cercopithecidae</taxon>
        <taxon>Cercopithecinae</taxon>
        <taxon>Papio</taxon>
    </lineage>
</organism>
<reference evidence="1 2" key="1">
    <citation type="submission" date="2012-03" db="EMBL/GenBank/DDBJ databases">
        <title>Whole Genome Assembly of Papio anubis.</title>
        <authorList>
            <person name="Liu Y.L."/>
            <person name="Abraham K.A."/>
            <person name="Akbar H.A."/>
            <person name="Ali S.A."/>
            <person name="Anosike U.A."/>
            <person name="Aqrawi P.A."/>
            <person name="Arias F.A."/>
            <person name="Attaway T.A."/>
            <person name="Awwad R.A."/>
            <person name="Babu C.B."/>
            <person name="Bandaranaike D.B."/>
            <person name="Battles P.B."/>
            <person name="Bell A.B."/>
            <person name="Beltran B.B."/>
            <person name="Berhane-Mersha D.B."/>
            <person name="Bess C.B."/>
            <person name="Bickham C.B."/>
            <person name="Bolden T.B."/>
            <person name="Carter K.C."/>
            <person name="Chau D.C."/>
            <person name="Chavez A.C."/>
            <person name="Clerc-Blankenburg K.C."/>
            <person name="Coyle M.C."/>
            <person name="Dao M.D."/>
            <person name="Davila M.L.D."/>
            <person name="Davy-Carroll L.D."/>
            <person name="Denson S.D."/>
            <person name="Dinh H.D."/>
            <person name="Fernandez S.F."/>
            <person name="Fernando P.F."/>
            <person name="Forbes L.F."/>
            <person name="Francis C.F."/>
            <person name="Francisco L.F."/>
            <person name="Fu Q.F."/>
            <person name="Garcia-Iii R.G."/>
            <person name="Garrett T.G."/>
            <person name="Gross S.G."/>
            <person name="Gubbala S.G."/>
            <person name="Hirani K.H."/>
            <person name="Hogues M.H."/>
            <person name="Hollins B.H."/>
            <person name="Jackson L.J."/>
            <person name="Javaid M.J."/>
            <person name="Jhangiani S.J."/>
            <person name="Johnson A.J."/>
            <person name="Johnson B.J."/>
            <person name="Jones J.J."/>
            <person name="Joshi V.J."/>
            <person name="Kalu J.K."/>
            <person name="Khan N.K."/>
            <person name="Korchina V.K."/>
            <person name="Kovar C.K."/>
            <person name="Lago L.L."/>
            <person name="Lara F.L."/>
            <person name="Le T.-K.L."/>
            <person name="Lee S.L."/>
            <person name="Legall-Iii F.L."/>
            <person name="Lemon S.L."/>
            <person name="Liu J.L."/>
            <person name="Liu Y.-S.L."/>
            <person name="Liyanage D.L."/>
            <person name="Lopez J.L."/>
            <person name="Lorensuhewa L.L."/>
            <person name="Mata R.M."/>
            <person name="Mathew T.M."/>
            <person name="Mercado C.M."/>
            <person name="Mercado I.M."/>
            <person name="Morales K.M."/>
            <person name="Morgan M.M."/>
            <person name="Munidasa M.M."/>
            <person name="Ngo D.N."/>
            <person name="Nguyen L.N."/>
            <person name="Nguyen T.N."/>
            <person name="Nguyen N.N."/>
            <person name="Obregon M.O."/>
            <person name="Okwuonu G.O."/>
            <person name="Ongeri F.O."/>
            <person name="Onwere C.O."/>
            <person name="Osifeso I.O."/>
            <person name="Parra A.P."/>
            <person name="Patil S.P."/>
            <person name="Perez A.P."/>
            <person name="Perez Y.P."/>
            <person name="Pham C.P."/>
            <person name="Pu L.-L.P."/>
            <person name="Puazo M.P."/>
            <person name="Quiroz J.Q."/>
            <person name="Rouhana J.R."/>
            <person name="Ruiz M.R."/>
            <person name="Ruiz S.-J.R."/>
            <person name="Saada N.S."/>
            <person name="Santibanez J.S."/>
            <person name="Scheel M.S."/>
            <person name="Schneider B.S."/>
            <person name="Simmons D.S."/>
            <person name="Sisson I.S."/>
            <person name="Tang L.-Y.T."/>
            <person name="Thornton R.T."/>
            <person name="Tisius J.T."/>
            <person name="Toledanes G.T."/>
            <person name="Trejos Z.T."/>
            <person name="Usmani K.U."/>
            <person name="Varghese R.V."/>
            <person name="Vattathil S.V."/>
            <person name="Vee V.V."/>
            <person name="Walker D.W."/>
            <person name="Weissenberger G.W."/>
            <person name="White C.W."/>
            <person name="Williams A.W."/>
            <person name="Woodworth J.W."/>
            <person name="Wright R.W."/>
            <person name="Zhu Y.Z."/>
            <person name="Han Y.H."/>
            <person name="Newsham I.N."/>
            <person name="Nazareth L.N."/>
            <person name="Worley K.W."/>
            <person name="Muzny D.M."/>
            <person name="Rogers J.R."/>
            <person name="Gibbs R.G."/>
        </authorList>
    </citation>
    <scope>NUCLEOTIDE SEQUENCE [LARGE SCALE GENOMIC DNA]</scope>
</reference>
<accession>A0A2I3MX43</accession>
<dbReference type="Ensembl" id="ENSPANT00000033743.2">
    <property type="protein sequence ID" value="ENSPANP00000040353.2"/>
    <property type="gene ID" value="ENSPANG00000034589.2"/>
</dbReference>
<proteinExistence type="predicted"/>
<dbReference type="OMA" id="FLVHPCT"/>
<protein>
    <submittedName>
        <fullName evidence="1">Uncharacterized protein</fullName>
    </submittedName>
</protein>